<protein>
    <submittedName>
        <fullName evidence="1">Uncharacterized protein</fullName>
    </submittedName>
</protein>
<name>A0ACB7XV15_9ERIC</name>
<evidence type="ECO:0000313" key="1">
    <source>
        <dbReference type="EMBL" id="KAH7844458.1"/>
    </source>
</evidence>
<keyword evidence="2" id="KW-1185">Reference proteome</keyword>
<dbReference type="EMBL" id="CM037151">
    <property type="protein sequence ID" value="KAH7844458.1"/>
    <property type="molecule type" value="Genomic_DNA"/>
</dbReference>
<comment type="caution">
    <text evidence="1">The sequence shown here is derived from an EMBL/GenBank/DDBJ whole genome shotgun (WGS) entry which is preliminary data.</text>
</comment>
<evidence type="ECO:0000313" key="2">
    <source>
        <dbReference type="Proteomes" id="UP000828048"/>
    </source>
</evidence>
<accession>A0ACB7XV15</accession>
<proteinExistence type="predicted"/>
<dbReference type="Proteomes" id="UP000828048">
    <property type="component" value="Chromosome 1"/>
</dbReference>
<gene>
    <name evidence="1" type="ORF">Vadar_028224</name>
</gene>
<reference evidence="1 2" key="1">
    <citation type="journal article" date="2021" name="Hortic Res">
        <title>High-quality reference genome and annotation aids understanding of berry development for evergreen blueberry (Vaccinium darrowii).</title>
        <authorList>
            <person name="Yu J."/>
            <person name="Hulse-Kemp A.M."/>
            <person name="Babiker E."/>
            <person name="Staton M."/>
        </authorList>
    </citation>
    <scope>NUCLEOTIDE SEQUENCE [LARGE SCALE GENOMIC DNA]</scope>
    <source>
        <strain evidence="2">cv. NJ 8807/NJ 8810</strain>
        <tissue evidence="1">Young leaf</tissue>
    </source>
</reference>
<organism evidence="1 2">
    <name type="scientific">Vaccinium darrowii</name>
    <dbReference type="NCBI Taxonomy" id="229202"/>
    <lineage>
        <taxon>Eukaryota</taxon>
        <taxon>Viridiplantae</taxon>
        <taxon>Streptophyta</taxon>
        <taxon>Embryophyta</taxon>
        <taxon>Tracheophyta</taxon>
        <taxon>Spermatophyta</taxon>
        <taxon>Magnoliopsida</taxon>
        <taxon>eudicotyledons</taxon>
        <taxon>Gunneridae</taxon>
        <taxon>Pentapetalae</taxon>
        <taxon>asterids</taxon>
        <taxon>Ericales</taxon>
        <taxon>Ericaceae</taxon>
        <taxon>Vaccinioideae</taxon>
        <taxon>Vaccinieae</taxon>
        <taxon>Vaccinium</taxon>
    </lineage>
</organism>
<sequence>MPVFDNLEFIYVNKKNKECPRWLRLGFRFFFGGLTYFIAVALPFFASLAALFGGIMLPLTCAYPCFMWIAIKKPQPNSAMWWSNLCLGCLGIGLSVLLVVAAVWNLVINGLDANFFNPH</sequence>